<evidence type="ECO:0000256" key="1">
    <source>
        <dbReference type="SAM" id="MobiDB-lite"/>
    </source>
</evidence>
<dbReference type="OrthoDB" id="3265112at2759"/>
<sequence>MLAVDLNLLQFVQQLFVCLPPNTTSFCATLEAFLGDCNYKLQMRDTLRRRFGNALLWYSSLVNSTRRFIQDKIENARASTLHASTPRHEFRQELPTPQYFPGDVEGCNSAEESDAVEESESYVGHSTEAHPHVHMPPLPGLDSPDHRPARGSPSPSLVSDAAAAADDIDCLHGESLPHASSPVMRSRPSQYLWDRCPLCFGGSFSEQTEDMPDVIVCLDACFTQKCRRGRGDERDRPRAHPDTVFVPEDDVKAMENYVEGLHGPRDHTHRASKKKSTDEEDGFEGGMKILTCMKWGFLSDVIDHIIFSISIFHAYGHQWSCQLIYHPQKCVGFSLTNGEGCERFWSAIRKLIPSLQVSGYHQWLFTLDTQVWHLDDVSLHALGHWIVKKWDQCQSKKHTTLEELAQCGVPTEILRAQWNAQIVEQTKPAPCRSRNKGKHAVEAILALQKARNLYKETLCELEIKLLADSDVPFSIDKLNLQIAEARSKCQNIEQAITHKKATLGIGERARLARLANNAFLRIGMNARAIKQHIRDRLCQRKFELE</sequence>
<keyword evidence="3" id="KW-1185">Reference proteome</keyword>
<reference evidence="2 3" key="1">
    <citation type="journal article" date="2018" name="Sci. Rep.">
        <title>Genome sequence of the cauliflower mushroom Sparassis crispa (Hanabiratake) and its association with beneficial usage.</title>
        <authorList>
            <person name="Kiyama R."/>
            <person name="Furutani Y."/>
            <person name="Kawaguchi K."/>
            <person name="Nakanishi T."/>
        </authorList>
    </citation>
    <scope>NUCLEOTIDE SEQUENCE [LARGE SCALE GENOMIC DNA]</scope>
</reference>
<feature type="compositionally biased region" description="Acidic residues" evidence="1">
    <location>
        <begin position="111"/>
        <end position="120"/>
    </location>
</feature>
<dbReference type="InParanoid" id="A0A401GR58"/>
<accession>A0A401GR58</accession>
<organism evidence="2 3">
    <name type="scientific">Sparassis crispa</name>
    <dbReference type="NCBI Taxonomy" id="139825"/>
    <lineage>
        <taxon>Eukaryota</taxon>
        <taxon>Fungi</taxon>
        <taxon>Dikarya</taxon>
        <taxon>Basidiomycota</taxon>
        <taxon>Agaricomycotina</taxon>
        <taxon>Agaricomycetes</taxon>
        <taxon>Polyporales</taxon>
        <taxon>Sparassidaceae</taxon>
        <taxon>Sparassis</taxon>
    </lineage>
</organism>
<dbReference type="Pfam" id="PF18758">
    <property type="entry name" value="KDZ"/>
    <property type="match status" value="1"/>
</dbReference>
<dbReference type="Proteomes" id="UP000287166">
    <property type="component" value="Unassembled WGS sequence"/>
</dbReference>
<name>A0A401GR58_9APHY</name>
<dbReference type="PANTHER" id="PTHR33096">
    <property type="entry name" value="CXC2 DOMAIN-CONTAINING PROTEIN"/>
    <property type="match status" value="1"/>
</dbReference>
<protein>
    <submittedName>
        <fullName evidence="2">Uncharacterized protein</fullName>
    </submittedName>
</protein>
<dbReference type="GeneID" id="38781635"/>
<gene>
    <name evidence="2" type="ORF">SCP_0606980</name>
</gene>
<evidence type="ECO:0000313" key="2">
    <source>
        <dbReference type="EMBL" id="GBE84718.1"/>
    </source>
</evidence>
<dbReference type="RefSeq" id="XP_027615631.1">
    <property type="nucleotide sequence ID" value="XM_027759830.1"/>
</dbReference>
<proteinExistence type="predicted"/>
<dbReference type="PANTHER" id="PTHR33096:SF1">
    <property type="entry name" value="CXC1-LIKE CYSTEINE CLUSTER ASSOCIATED WITH KDZ TRANSPOSASES DOMAIN-CONTAINING PROTEIN"/>
    <property type="match status" value="1"/>
</dbReference>
<evidence type="ECO:0000313" key="3">
    <source>
        <dbReference type="Proteomes" id="UP000287166"/>
    </source>
</evidence>
<dbReference type="InterPro" id="IPR040521">
    <property type="entry name" value="KDZ"/>
</dbReference>
<dbReference type="EMBL" id="BFAD01000006">
    <property type="protein sequence ID" value="GBE84718.1"/>
    <property type="molecule type" value="Genomic_DNA"/>
</dbReference>
<dbReference type="STRING" id="139825.A0A401GR58"/>
<feature type="region of interest" description="Disordered" evidence="1">
    <location>
        <begin position="101"/>
        <end position="161"/>
    </location>
</feature>
<comment type="caution">
    <text evidence="2">The sequence shown here is derived from an EMBL/GenBank/DDBJ whole genome shotgun (WGS) entry which is preliminary data.</text>
</comment>
<feature type="region of interest" description="Disordered" evidence="1">
    <location>
        <begin position="261"/>
        <end position="282"/>
    </location>
</feature>
<dbReference type="AlphaFoldDB" id="A0A401GR58"/>